<dbReference type="SUPFAM" id="SSF51905">
    <property type="entry name" value="FAD/NAD(P)-binding domain"/>
    <property type="match status" value="1"/>
</dbReference>
<dbReference type="InterPro" id="IPR002937">
    <property type="entry name" value="Amino_oxidase"/>
</dbReference>
<protein>
    <recommendedName>
        <fullName evidence="5">Amine oxidase</fullName>
        <ecNumber evidence="5">1.4.3.-</ecNumber>
    </recommendedName>
</protein>
<feature type="compositionally biased region" description="Pro residues" evidence="6">
    <location>
        <begin position="193"/>
        <end position="202"/>
    </location>
</feature>
<evidence type="ECO:0000256" key="6">
    <source>
        <dbReference type="SAM" id="MobiDB-lite"/>
    </source>
</evidence>
<name>A0ABU7BU90_9TELE</name>
<feature type="domain" description="Amine oxidase" evidence="7">
    <location>
        <begin position="411"/>
        <end position="850"/>
    </location>
</feature>
<dbReference type="Proteomes" id="UP001345963">
    <property type="component" value="Unassembled WGS sequence"/>
</dbReference>
<dbReference type="EC" id="1.4.3.-" evidence="5"/>
<dbReference type="Pfam" id="PF01593">
    <property type="entry name" value="Amino_oxidase"/>
    <property type="match status" value="1"/>
</dbReference>
<evidence type="ECO:0000256" key="2">
    <source>
        <dbReference type="ARBA" id="ARBA00022630"/>
    </source>
</evidence>
<dbReference type="Gene3D" id="3.30.70.2100">
    <property type="match status" value="1"/>
</dbReference>
<dbReference type="InterPro" id="IPR050281">
    <property type="entry name" value="Flavin_monoamine_oxidase"/>
</dbReference>
<organism evidence="8 9">
    <name type="scientific">Ataeniobius toweri</name>
    <dbReference type="NCBI Taxonomy" id="208326"/>
    <lineage>
        <taxon>Eukaryota</taxon>
        <taxon>Metazoa</taxon>
        <taxon>Chordata</taxon>
        <taxon>Craniata</taxon>
        <taxon>Vertebrata</taxon>
        <taxon>Euteleostomi</taxon>
        <taxon>Actinopterygii</taxon>
        <taxon>Neopterygii</taxon>
        <taxon>Teleostei</taxon>
        <taxon>Neoteleostei</taxon>
        <taxon>Acanthomorphata</taxon>
        <taxon>Ovalentaria</taxon>
        <taxon>Atherinomorphae</taxon>
        <taxon>Cyprinodontiformes</taxon>
        <taxon>Goodeidae</taxon>
        <taxon>Ataeniobius</taxon>
    </lineage>
</organism>
<dbReference type="Gene3D" id="1.10.405.10">
    <property type="entry name" value="Guanine Nucleotide Dissociation Inhibitor, domain 1"/>
    <property type="match status" value="1"/>
</dbReference>
<gene>
    <name evidence="8" type="ORF">ATANTOWER_016642</name>
</gene>
<dbReference type="PRINTS" id="PR00757">
    <property type="entry name" value="AMINEOXDASEF"/>
</dbReference>
<keyword evidence="2 5" id="KW-0285">Flavoprotein</keyword>
<comment type="similarity">
    <text evidence="5">Belongs to the flavin monoamine oxidase family.</text>
</comment>
<dbReference type="PANTHER" id="PTHR10742">
    <property type="entry name" value="FLAVIN MONOAMINE OXIDASE"/>
    <property type="match status" value="1"/>
</dbReference>
<dbReference type="InterPro" id="IPR001613">
    <property type="entry name" value="Flavin_amine_oxidase"/>
</dbReference>
<dbReference type="SUPFAM" id="SSF54373">
    <property type="entry name" value="FAD-linked reductases, C-terminal domain"/>
    <property type="match status" value="1"/>
</dbReference>
<feature type="compositionally biased region" description="Polar residues" evidence="6">
    <location>
        <begin position="179"/>
        <end position="190"/>
    </location>
</feature>
<dbReference type="Gene3D" id="1.10.10.1620">
    <property type="match status" value="1"/>
</dbReference>
<feature type="compositionally biased region" description="Polar residues" evidence="6">
    <location>
        <begin position="36"/>
        <end position="50"/>
    </location>
</feature>
<dbReference type="EMBL" id="JAHUTI010069186">
    <property type="protein sequence ID" value="MED6254118.1"/>
    <property type="molecule type" value="Genomic_DNA"/>
</dbReference>
<reference evidence="8 9" key="1">
    <citation type="submission" date="2021-07" db="EMBL/GenBank/DDBJ databases">
        <authorList>
            <person name="Palmer J.M."/>
        </authorList>
    </citation>
    <scope>NUCLEOTIDE SEQUENCE [LARGE SCALE GENOMIC DNA]</scope>
    <source>
        <strain evidence="8 9">AT_MEX2019</strain>
        <tissue evidence="8">Muscle</tissue>
    </source>
</reference>
<evidence type="ECO:0000256" key="5">
    <source>
        <dbReference type="RuleBase" id="RU362067"/>
    </source>
</evidence>
<dbReference type="Gene3D" id="3.50.50.60">
    <property type="entry name" value="FAD/NAD(P)-binding domain"/>
    <property type="match status" value="2"/>
</dbReference>
<comment type="cofactor">
    <cofactor evidence="1 5">
        <name>FAD</name>
        <dbReference type="ChEBI" id="CHEBI:57692"/>
    </cofactor>
</comment>
<proteinExistence type="inferred from homology"/>
<dbReference type="PANTHER" id="PTHR10742:SF342">
    <property type="entry name" value="AMINE OXIDASE"/>
    <property type="match status" value="1"/>
</dbReference>
<evidence type="ECO:0000313" key="9">
    <source>
        <dbReference type="Proteomes" id="UP001345963"/>
    </source>
</evidence>
<accession>A0ABU7BU90</accession>
<feature type="region of interest" description="Disordered" evidence="6">
    <location>
        <begin position="169"/>
        <end position="291"/>
    </location>
</feature>
<feature type="compositionally biased region" description="Polar residues" evidence="6">
    <location>
        <begin position="232"/>
        <end position="244"/>
    </location>
</feature>
<evidence type="ECO:0000313" key="8">
    <source>
        <dbReference type="EMBL" id="MED6254118.1"/>
    </source>
</evidence>
<keyword evidence="9" id="KW-1185">Reference proteome</keyword>
<evidence type="ECO:0000256" key="4">
    <source>
        <dbReference type="ARBA" id="ARBA00023002"/>
    </source>
</evidence>
<keyword evidence="4 5" id="KW-0560">Oxidoreductase</keyword>
<dbReference type="InterPro" id="IPR036188">
    <property type="entry name" value="FAD/NAD-bd_sf"/>
</dbReference>
<comment type="caution">
    <text evidence="8">The sequence shown here is derived from an EMBL/GenBank/DDBJ whole genome shotgun (WGS) entry which is preliminary data.</text>
</comment>
<feature type="region of interest" description="Disordered" evidence="6">
    <location>
        <begin position="14"/>
        <end position="63"/>
    </location>
</feature>
<evidence type="ECO:0000256" key="1">
    <source>
        <dbReference type="ARBA" id="ARBA00001974"/>
    </source>
</evidence>
<evidence type="ECO:0000256" key="3">
    <source>
        <dbReference type="ARBA" id="ARBA00022827"/>
    </source>
</evidence>
<evidence type="ECO:0000259" key="7">
    <source>
        <dbReference type="Pfam" id="PF01593"/>
    </source>
</evidence>
<sequence length="855" mass="94502">MAIIRVADTTLYESIHPSSSAHPGSGREGSSLSRETQTSLSPATRASSSGGIPRRSQDNRETESLQHVLGLPLVLLPGGRAQNTSPGRRPGGILTRYLSHLNWLLSTWRSSGSTLSPSRMTELLTLSLRKSPDTLRRKLLSAACIRDLILSVMTIDEVSVRSHRSAPLDLGQIRRRSESQSSKGPQNTVTPGEPSPGLPQPPQRRAGESPRGTIQQPRELQRRAHRLRQQLSTPEQIQPWTQRPETPGYITPQAEARCGKQPPGVSQHTPKHPAPDTENHKYTGGQTHQPPAAYKSHVFAALWRTSREVGESALHIISLVSVSSPGVINHSRGTQSKLWSSVLKMMPRMALCKFAPLVLVGVVVFAASGILEDPLYECLHDTDYSELLDIVMKGLPAAKTPRHVAVIGGGMAGLTAAKVLEDAGHKVTILEASERIGGRVETFRNRKEGWYAEVGAMRIPSFHKILLTFISTLQIPLNHFIQDDINTYYLVNGRLHKTYSVENDPSVLNYSLNDREKGKSAAELFSQTLWKVTDDLKTLGCSAMLNKYDSYTVKEYLVKEANLSRGALRMIGDILNENSLFYMSLIEMLYIQSDINDNTEYFEVTDGFDHLPIAFYQVLNATILLNSKVKLINQTGGANVTITYEDWRNSGSLSNMTVDYALVTPTAKATLFIDFYPPLSGDKMEALRSVHYASSTKVVLSFKKRFWEQEGITGGKSITDRPSRFIYYPSHSFPGTTAGALLASYTCSDDSTLFQGMSEEDLMAVALEDLVKIHGEYIRPLCTGGLVKKWGLDPYSLGAFALFTPYQRGHYAQELFQSEGRVHFAGEHTATPHGWIETAMKSALRAAKNINSLTL</sequence>
<keyword evidence="3 5" id="KW-0274">FAD</keyword>